<dbReference type="Proteomes" id="UP000232673">
    <property type="component" value="Unassembled WGS sequence"/>
</dbReference>
<evidence type="ECO:0000313" key="1">
    <source>
        <dbReference type="EMBL" id="PKD17625.1"/>
    </source>
</evidence>
<dbReference type="EMBL" id="LKTS01000034">
    <property type="protein sequence ID" value="PKD17625.1"/>
    <property type="molecule type" value="Genomic_DNA"/>
</dbReference>
<organism evidence="1 2">
    <name type="scientific">Salegentibacter salinarum</name>
    <dbReference type="NCBI Taxonomy" id="447422"/>
    <lineage>
        <taxon>Bacteria</taxon>
        <taxon>Pseudomonadati</taxon>
        <taxon>Bacteroidota</taxon>
        <taxon>Flavobacteriia</taxon>
        <taxon>Flavobacteriales</taxon>
        <taxon>Flavobacteriaceae</taxon>
        <taxon>Salegentibacter</taxon>
    </lineage>
</organism>
<dbReference type="OrthoDB" id="1491239at2"/>
<dbReference type="Gene3D" id="2.40.160.60">
    <property type="entry name" value="Outer membrane protein transport protein (OMPP1/FadL/TodX)"/>
    <property type="match status" value="1"/>
</dbReference>
<dbReference type="AlphaFoldDB" id="A0A2N0TSC1"/>
<evidence type="ECO:0008006" key="3">
    <source>
        <dbReference type="Google" id="ProtNLM"/>
    </source>
</evidence>
<gene>
    <name evidence="1" type="ORF">APR41_05285</name>
</gene>
<dbReference type="SUPFAM" id="SSF56935">
    <property type="entry name" value="Porins"/>
    <property type="match status" value="1"/>
</dbReference>
<sequence length="412" mass="45467">MNKYLYIIVFSFVFVKSFSQSNTLTNSPYSLYGLGEKNLLNTGKTNGLGGTGIALPSSTMMNNLNPASYGAIPQNHFFFDVGINYQINNLSEAGNEDRKTNGNFSNIAFALPINEKSGVGLSLLPYTDVGYNFTSLQNNIEGSSEAYYTSIDGYGGINELAINYGISLGKKLRLGISGEVLFGKITEYETNYIGNNTLELIEQNYYSGFKAVFGVQYDASENISFGAVVNSPTNLGASQNQTVYQYQQNTQVASSSDENNIPDFSLPLDIGLGISSKLSEELTVSADYTREFWTATNQSDNLGTYVDRDFIGLGLEFLPQGNPLRYTNHIQYRLGMNYDSGNLEVSGIKTHNYSINVGLGLPLNTRSSSMFNLMYSYGKKGIVSDGLIQENYHTLSLNISLQDIWFVKRKFN</sequence>
<keyword evidence="2" id="KW-1185">Reference proteome</keyword>
<dbReference type="RefSeq" id="WP_079712212.1">
    <property type="nucleotide sequence ID" value="NZ_FUZC01000003.1"/>
</dbReference>
<dbReference type="STRING" id="447422.SAMN05660903_01082"/>
<accession>A0A2N0TSC1</accession>
<evidence type="ECO:0000313" key="2">
    <source>
        <dbReference type="Proteomes" id="UP000232673"/>
    </source>
</evidence>
<proteinExistence type="predicted"/>
<reference evidence="1 2" key="1">
    <citation type="submission" date="2015-10" db="EMBL/GenBank/DDBJ databases">
        <title>Draft genome sequence of Salegentibacter salinarum KCTC 12975.</title>
        <authorList>
            <person name="Lin W."/>
            <person name="Zheng Q."/>
        </authorList>
    </citation>
    <scope>NUCLEOTIDE SEQUENCE [LARGE SCALE GENOMIC DNA]</scope>
    <source>
        <strain evidence="1 2">KCTC 12975</strain>
    </source>
</reference>
<protein>
    <recommendedName>
        <fullName evidence="3">Aromatic hydrocarbon degradation protein</fullName>
    </recommendedName>
</protein>
<comment type="caution">
    <text evidence="1">The sequence shown here is derived from an EMBL/GenBank/DDBJ whole genome shotgun (WGS) entry which is preliminary data.</text>
</comment>
<name>A0A2N0TSC1_9FLAO</name>